<comment type="caution">
    <text evidence="1">The sequence shown here is derived from an EMBL/GenBank/DDBJ whole genome shotgun (WGS) entry which is preliminary data.</text>
</comment>
<keyword evidence="2" id="KW-1185">Reference proteome</keyword>
<accession>A0ACA9S781</accession>
<name>A0ACA9S781_9GLOM</name>
<proteinExistence type="predicted"/>
<dbReference type="Proteomes" id="UP000789920">
    <property type="component" value="Unassembled WGS sequence"/>
</dbReference>
<feature type="non-terminal residue" evidence="1">
    <location>
        <position position="1"/>
    </location>
</feature>
<gene>
    <name evidence="1" type="ORF">RPERSI_LOCUS27607</name>
</gene>
<dbReference type="EMBL" id="CAJVQC010097992">
    <property type="protein sequence ID" value="CAG8829833.1"/>
    <property type="molecule type" value="Genomic_DNA"/>
</dbReference>
<protein>
    <submittedName>
        <fullName evidence="1">35523_t:CDS:1</fullName>
    </submittedName>
</protein>
<reference evidence="1" key="1">
    <citation type="submission" date="2021-06" db="EMBL/GenBank/DDBJ databases">
        <authorList>
            <person name="Kallberg Y."/>
            <person name="Tangrot J."/>
            <person name="Rosling A."/>
        </authorList>
    </citation>
    <scope>NUCLEOTIDE SEQUENCE</scope>
    <source>
        <strain evidence="1">MA461A</strain>
    </source>
</reference>
<organism evidence="1 2">
    <name type="scientific">Racocetra persica</name>
    <dbReference type="NCBI Taxonomy" id="160502"/>
    <lineage>
        <taxon>Eukaryota</taxon>
        <taxon>Fungi</taxon>
        <taxon>Fungi incertae sedis</taxon>
        <taxon>Mucoromycota</taxon>
        <taxon>Glomeromycotina</taxon>
        <taxon>Glomeromycetes</taxon>
        <taxon>Diversisporales</taxon>
        <taxon>Gigasporaceae</taxon>
        <taxon>Racocetra</taxon>
    </lineage>
</organism>
<evidence type="ECO:0000313" key="2">
    <source>
        <dbReference type="Proteomes" id="UP000789920"/>
    </source>
</evidence>
<sequence length="49" mass="5681">NSSDLTELRAKKLQQLKSISKSDSSHKIFNDDNEREKRANKLFKSLFGQ</sequence>
<evidence type="ECO:0000313" key="1">
    <source>
        <dbReference type="EMBL" id="CAG8829833.1"/>
    </source>
</evidence>